<gene>
    <name evidence="3" type="ORF">F511_23667</name>
</gene>
<evidence type="ECO:0000313" key="3">
    <source>
        <dbReference type="EMBL" id="KZV53902.1"/>
    </source>
</evidence>
<protein>
    <submittedName>
        <fullName evidence="3">Coiled-coil domain-containing protein 93</fullName>
    </submittedName>
</protein>
<feature type="coiled-coil region" evidence="1">
    <location>
        <begin position="210"/>
        <end position="237"/>
    </location>
</feature>
<dbReference type="InterPro" id="IPR019159">
    <property type="entry name" value="CCDC93_CC"/>
</dbReference>
<dbReference type="AlphaFoldDB" id="A0A2Z7D2T1"/>
<dbReference type="Proteomes" id="UP000250235">
    <property type="component" value="Unassembled WGS sequence"/>
</dbReference>
<keyword evidence="1" id="KW-0175">Coiled coil</keyword>
<reference evidence="3 4" key="1">
    <citation type="journal article" date="2015" name="Proc. Natl. Acad. Sci. U.S.A.">
        <title>The resurrection genome of Boea hygrometrica: A blueprint for survival of dehydration.</title>
        <authorList>
            <person name="Xiao L."/>
            <person name="Yang G."/>
            <person name="Zhang L."/>
            <person name="Yang X."/>
            <person name="Zhao S."/>
            <person name="Ji Z."/>
            <person name="Zhou Q."/>
            <person name="Hu M."/>
            <person name="Wang Y."/>
            <person name="Chen M."/>
            <person name="Xu Y."/>
            <person name="Jin H."/>
            <person name="Xiao X."/>
            <person name="Hu G."/>
            <person name="Bao F."/>
            <person name="Hu Y."/>
            <person name="Wan P."/>
            <person name="Li L."/>
            <person name="Deng X."/>
            <person name="Kuang T."/>
            <person name="Xiang C."/>
            <person name="Zhu J.K."/>
            <person name="Oliver M.J."/>
            <person name="He Y."/>
        </authorList>
    </citation>
    <scope>NUCLEOTIDE SEQUENCE [LARGE SCALE GENOMIC DNA]</scope>
    <source>
        <strain evidence="4">cv. XS01</strain>
    </source>
</reference>
<evidence type="ECO:0000256" key="1">
    <source>
        <dbReference type="SAM" id="Coils"/>
    </source>
</evidence>
<proteinExistence type="predicted"/>
<accession>A0A2Z7D2T1</accession>
<organism evidence="3 4">
    <name type="scientific">Dorcoceras hygrometricum</name>
    <dbReference type="NCBI Taxonomy" id="472368"/>
    <lineage>
        <taxon>Eukaryota</taxon>
        <taxon>Viridiplantae</taxon>
        <taxon>Streptophyta</taxon>
        <taxon>Embryophyta</taxon>
        <taxon>Tracheophyta</taxon>
        <taxon>Spermatophyta</taxon>
        <taxon>Magnoliopsida</taxon>
        <taxon>eudicotyledons</taxon>
        <taxon>Gunneridae</taxon>
        <taxon>Pentapetalae</taxon>
        <taxon>asterids</taxon>
        <taxon>lamiids</taxon>
        <taxon>Lamiales</taxon>
        <taxon>Gesneriaceae</taxon>
        <taxon>Didymocarpoideae</taxon>
        <taxon>Trichosporeae</taxon>
        <taxon>Loxocarpinae</taxon>
        <taxon>Dorcoceras</taxon>
    </lineage>
</organism>
<dbReference type="PANTHER" id="PTHR16441:SF0">
    <property type="entry name" value="COILED-COIL DOMAIN-CONTAINING PROTEIN 93"/>
    <property type="match status" value="1"/>
</dbReference>
<keyword evidence="4" id="KW-1185">Reference proteome</keyword>
<name>A0A2Z7D2T1_9LAMI</name>
<evidence type="ECO:0000313" key="4">
    <source>
        <dbReference type="Proteomes" id="UP000250235"/>
    </source>
</evidence>
<dbReference type="GO" id="GO:0006893">
    <property type="term" value="P:Golgi to plasma membrane transport"/>
    <property type="evidence" value="ECO:0007669"/>
    <property type="project" value="TreeGrafter"/>
</dbReference>
<evidence type="ECO:0000259" key="2">
    <source>
        <dbReference type="Pfam" id="PF09762"/>
    </source>
</evidence>
<dbReference type="EMBL" id="KQ990063">
    <property type="protein sequence ID" value="KZV53902.1"/>
    <property type="molecule type" value="Genomic_DNA"/>
</dbReference>
<dbReference type="PANTHER" id="PTHR16441">
    <property type="entry name" value="FIDIPIDINE"/>
    <property type="match status" value="1"/>
</dbReference>
<dbReference type="Pfam" id="PF09762">
    <property type="entry name" value="CCDC93_CC"/>
    <property type="match status" value="1"/>
</dbReference>
<dbReference type="OrthoDB" id="16092at2759"/>
<dbReference type="InterPro" id="IPR039116">
    <property type="entry name" value="CCDC93"/>
</dbReference>
<feature type="domain" description="CCDC93 coiled-coil" evidence="2">
    <location>
        <begin position="43"/>
        <end position="268"/>
    </location>
</feature>
<sequence>MVTSDQEVLLQELMVTSGQEVFLQELMVTSGQEVFLQEVSLQEVFVQEGLERQESDFQSRRNLEWSRLQVEVEELDKILRGATDDDGFCDAIDISFQNCSETLDSRKKELATKLRSVVQLKRELDEVPSQAELMQYTSKYDIRSSELNNQIQKKHRQTRKHYDTYNALMEIKDLMLKEISLLNSISLQFQDAITSVDGRAKLIHSLEGILEGTQKKLEKVELTMQSEEKKCDSIKKKCTTAISEQRQNSSLLKFLQGERARNERLRAQINQT</sequence>